<accession>A0A9P8BVP4</accession>
<name>A0A9P8BVP4_9FUNG</name>
<reference evidence="1" key="1">
    <citation type="submission" date="2021-06" db="EMBL/GenBank/DDBJ databases">
        <title>Genome Sequence of Mortierella hyaline Strain SCG-10, a Cold-Adapted, Nitrate-Reducing Fungus Isolated from Soil in Minnesota, USA.</title>
        <authorList>
            <person name="Aldossari N."/>
        </authorList>
    </citation>
    <scope>NUCLEOTIDE SEQUENCE</scope>
    <source>
        <strain evidence="1">SCG-10</strain>
    </source>
</reference>
<dbReference type="InterPro" id="IPR032675">
    <property type="entry name" value="LRR_dom_sf"/>
</dbReference>
<evidence type="ECO:0000313" key="2">
    <source>
        <dbReference type="Proteomes" id="UP000707451"/>
    </source>
</evidence>
<dbReference type="Gene3D" id="3.80.10.10">
    <property type="entry name" value="Ribonuclease Inhibitor"/>
    <property type="match status" value="1"/>
</dbReference>
<proteinExistence type="predicted"/>
<protein>
    <recommendedName>
        <fullName evidence="3">F-box domain-containing protein</fullName>
    </recommendedName>
</protein>
<organism evidence="1 2">
    <name type="scientific">Linnemannia hyalina</name>
    <dbReference type="NCBI Taxonomy" id="64524"/>
    <lineage>
        <taxon>Eukaryota</taxon>
        <taxon>Fungi</taxon>
        <taxon>Fungi incertae sedis</taxon>
        <taxon>Mucoromycota</taxon>
        <taxon>Mortierellomycotina</taxon>
        <taxon>Mortierellomycetes</taxon>
        <taxon>Mortierellales</taxon>
        <taxon>Mortierellaceae</taxon>
        <taxon>Linnemannia</taxon>
    </lineage>
</organism>
<comment type="caution">
    <text evidence="1">The sequence shown here is derived from an EMBL/GenBank/DDBJ whole genome shotgun (WGS) entry which is preliminary data.</text>
</comment>
<evidence type="ECO:0000313" key="1">
    <source>
        <dbReference type="EMBL" id="KAG9069458.1"/>
    </source>
</evidence>
<evidence type="ECO:0008006" key="3">
    <source>
        <dbReference type="Google" id="ProtNLM"/>
    </source>
</evidence>
<keyword evidence="2" id="KW-1185">Reference proteome</keyword>
<dbReference type="Proteomes" id="UP000707451">
    <property type="component" value="Unassembled WGS sequence"/>
</dbReference>
<dbReference type="SUPFAM" id="SSF52058">
    <property type="entry name" value="L domain-like"/>
    <property type="match status" value="1"/>
</dbReference>
<dbReference type="OrthoDB" id="2408567at2759"/>
<sequence length="811" mass="92707">MDSLSHLPIECLQLILQNLLDSGSLSILARLLTMNKHIASVTLPYLYRNPYHLIFNGGKPSKRKNNAGELLTRTLLGCLPLATLPKALVLALITDHRHLPPPTTASPLDYLAHVRHLNMDTSASLTMGCSLSTLDIPPEQLAYIRTGEFKNRYRSNPFSSRYIERSRFDTNGQILLQFFHVVLHQEAVWCLAHPILEQLQSFTIPFMSTIKQYHEVVDRFRSLVTIRFAMSEKYDVPYNNLVPPEKGSHDYIVNQDMVRFVQAHALVCKGRLRSVVCLEFSRWGSINMEYADGIRRDIFQLLPPLSKPTLLTKDNWVQFSAHPESTDLTRVREFVSEGMPESWGDIMFNNRSPLQRCRSLERLDVDNIHARTFKWAVQEKRDLDRTDRSIAIGSCHGHRGTLMLEETAPPLHQTHGLVPLEVVKIRRLVAPGADDINDIFFAFSHSLMDVSINTRIPVSLNPPKSIQLGQGWIDLPNLTRLSLNLGSNRLVVESEALFRCSNLTLLRLRDLTLEYSCQDIVPCPPVKLDQLDFLHLSGWPALTFDPATLSSTTRLTYLSIQVRPWRYEYFDQAPSFIPPVVELDRSYGFQSESASTTDDWMLEMVRPLWTWDWHFPLLTSLSLSSEFAFLFEFKMLSGCPALRTMTLDIRSSTSEEHTRCIVDEDLWITTDDNANVKGLSDQPSTPPSQPTTEFFCAPALTQLELNGEWVIENDIMPVFLTGMFPRVTDVYLNGWTSTTTVESLLELVRAMPLRYDETVSLHISEFSHDDMDRLGIVDYDEDEDDKRDALSINISNYDNSVHYLLLKYLPE</sequence>
<dbReference type="EMBL" id="JAHRHY010000005">
    <property type="protein sequence ID" value="KAG9069458.1"/>
    <property type="molecule type" value="Genomic_DNA"/>
</dbReference>
<dbReference type="AlphaFoldDB" id="A0A9P8BVP4"/>
<gene>
    <name evidence="1" type="ORF">KI688_010360</name>
</gene>